<keyword evidence="5 7" id="KW-0472">Membrane</keyword>
<dbReference type="RefSeq" id="WP_015183198.1">
    <property type="nucleotide sequence ID" value="NC_019738.1"/>
</dbReference>
<dbReference type="OrthoDB" id="9810181at2"/>
<dbReference type="STRING" id="1173027.Mic7113_3323"/>
<dbReference type="InterPro" id="IPR001734">
    <property type="entry name" value="Na/solute_symporter"/>
</dbReference>
<comment type="subcellular location">
    <subcellularLocation>
        <location evidence="1">Membrane</location>
        <topology evidence="1">Multi-pass membrane protein</topology>
    </subcellularLocation>
</comment>
<dbReference type="Gene3D" id="1.20.1730.10">
    <property type="entry name" value="Sodium/glucose cotransporter"/>
    <property type="match status" value="1"/>
</dbReference>
<dbReference type="PROSITE" id="PS50283">
    <property type="entry name" value="NA_SOLUT_SYMP_3"/>
    <property type="match status" value="1"/>
</dbReference>
<feature type="transmembrane region" description="Helical" evidence="7">
    <location>
        <begin position="445"/>
        <end position="465"/>
    </location>
</feature>
<reference evidence="8 9" key="1">
    <citation type="submission" date="2012-06" db="EMBL/GenBank/DDBJ databases">
        <title>Finished chromosome of genome of Microcoleus sp. PCC 7113.</title>
        <authorList>
            <consortium name="US DOE Joint Genome Institute"/>
            <person name="Gugger M."/>
            <person name="Coursin T."/>
            <person name="Rippka R."/>
            <person name="Tandeau De Marsac N."/>
            <person name="Huntemann M."/>
            <person name="Wei C.-L."/>
            <person name="Han J."/>
            <person name="Detter J.C."/>
            <person name="Han C."/>
            <person name="Tapia R."/>
            <person name="Chen A."/>
            <person name="Kyrpides N."/>
            <person name="Mavromatis K."/>
            <person name="Markowitz V."/>
            <person name="Szeto E."/>
            <person name="Ivanova N."/>
            <person name="Pagani I."/>
            <person name="Pati A."/>
            <person name="Goodwin L."/>
            <person name="Nordberg H.P."/>
            <person name="Cantor M.N."/>
            <person name="Hua S.X."/>
            <person name="Woyke T."/>
            <person name="Kerfeld C.A."/>
        </authorList>
    </citation>
    <scope>NUCLEOTIDE SEQUENCE [LARGE SCALE GENOMIC DNA]</scope>
    <source>
        <strain evidence="8 9">PCC 7113</strain>
    </source>
</reference>
<evidence type="ECO:0000256" key="1">
    <source>
        <dbReference type="ARBA" id="ARBA00004141"/>
    </source>
</evidence>
<feature type="transmembrane region" description="Helical" evidence="7">
    <location>
        <begin position="167"/>
        <end position="190"/>
    </location>
</feature>
<keyword evidence="9" id="KW-1185">Reference proteome</keyword>
<dbReference type="Proteomes" id="UP000010471">
    <property type="component" value="Chromosome"/>
</dbReference>
<dbReference type="AlphaFoldDB" id="K9WF92"/>
<comment type="similarity">
    <text evidence="2 6">Belongs to the sodium:solute symporter (SSF) (TC 2.A.21) family.</text>
</comment>
<feature type="transmembrane region" description="Helical" evidence="7">
    <location>
        <begin position="389"/>
        <end position="411"/>
    </location>
</feature>
<feature type="transmembrane region" description="Helical" evidence="7">
    <location>
        <begin position="125"/>
        <end position="147"/>
    </location>
</feature>
<feature type="transmembrane region" description="Helical" evidence="7">
    <location>
        <begin position="304"/>
        <end position="323"/>
    </location>
</feature>
<dbReference type="HOGENOM" id="CLU_019510_0_0_3"/>
<proteinExistence type="inferred from homology"/>
<dbReference type="PANTHER" id="PTHR11819:SF77">
    <property type="entry name" value="SODIUM_GLUCOSE COTRANSPORT PROTEIN"/>
    <property type="match status" value="1"/>
</dbReference>
<dbReference type="GO" id="GO:0005412">
    <property type="term" value="F:D-glucose:sodium symporter activity"/>
    <property type="evidence" value="ECO:0007669"/>
    <property type="project" value="TreeGrafter"/>
</dbReference>
<feature type="transmembrane region" description="Helical" evidence="7">
    <location>
        <begin position="343"/>
        <end position="368"/>
    </location>
</feature>
<accession>K9WF92</accession>
<feature type="transmembrane region" description="Helical" evidence="7">
    <location>
        <begin position="6"/>
        <end position="23"/>
    </location>
</feature>
<evidence type="ECO:0000256" key="5">
    <source>
        <dbReference type="ARBA" id="ARBA00023136"/>
    </source>
</evidence>
<sequence length="594" mass="65497">MQLVDWLIVLLYLIFSMGLGLYLSRKASGSLVDFFVSGRSLPWWLAGTSMAATTFSIDTPLYIAGVVGNRGIAGNWEWWSFGISHLIMVYIFARMWRRSEVVTDAEFTELRYGGKMAAVLRGVKAFLFAVPINCIGIGYAMLAMIKVVDALEIWQNLGITPGENLKFWSVVGVSILVLIYAGFAGLWGVVTTDFFQFVLAMLGAVVVAVFAVNHVGGIHVLIPKVQQATQQDVLSFLPLSFGSGGIQWSDAAGITGSTFAAYMLVQWWSWRRSDGGGEFIQRLIAAKDEAEAEKSAWLFNILNYVVRTWPWIVVGLVAIVVYPDLQDRELGYPKLMLDFLPPAVLGLVVASLLAAFMSTVSTSINWGASFVTNDLYLRFIKPSATQEELVFMGRIASVLVTAFGAVAAFYAKDVATVFRLVIAIGTGSGLVLILRWFWWRINAAAELTAILGGFVVGLTTSVVPGLQITDFGWRLMFITMSVGVLWIAVMFLTQPESNETLDEFYRKVRPSGPGWQRQRDRLGLEPLQDLGTDIQRVLASILLMFGTMFTVGGFLLLQPLTGWVSLIIAVVGGMWLRQLNKIKSLPMPRPGLDD</sequence>
<evidence type="ECO:0000256" key="7">
    <source>
        <dbReference type="SAM" id="Phobius"/>
    </source>
</evidence>
<evidence type="ECO:0000256" key="4">
    <source>
        <dbReference type="ARBA" id="ARBA00022989"/>
    </source>
</evidence>
<organism evidence="8 9">
    <name type="scientific">Allocoleopsis franciscana PCC 7113</name>
    <dbReference type="NCBI Taxonomy" id="1173027"/>
    <lineage>
        <taxon>Bacteria</taxon>
        <taxon>Bacillati</taxon>
        <taxon>Cyanobacteriota</taxon>
        <taxon>Cyanophyceae</taxon>
        <taxon>Coleofasciculales</taxon>
        <taxon>Coleofasciculaceae</taxon>
        <taxon>Allocoleopsis</taxon>
        <taxon>Allocoleopsis franciscana</taxon>
    </lineage>
</organism>
<dbReference type="CDD" id="cd11477">
    <property type="entry name" value="SLC5sbd_u1"/>
    <property type="match status" value="1"/>
</dbReference>
<evidence type="ECO:0000313" key="9">
    <source>
        <dbReference type="Proteomes" id="UP000010471"/>
    </source>
</evidence>
<keyword evidence="4 7" id="KW-1133">Transmembrane helix</keyword>
<dbReference type="Pfam" id="PF00474">
    <property type="entry name" value="SSF"/>
    <property type="match status" value="1"/>
</dbReference>
<dbReference type="PATRIC" id="fig|1173027.3.peg.3658"/>
<feature type="transmembrane region" description="Helical" evidence="7">
    <location>
        <begin position="417"/>
        <end position="438"/>
    </location>
</feature>
<evidence type="ECO:0000256" key="6">
    <source>
        <dbReference type="RuleBase" id="RU362091"/>
    </source>
</evidence>
<evidence type="ECO:0000256" key="2">
    <source>
        <dbReference type="ARBA" id="ARBA00006434"/>
    </source>
</evidence>
<feature type="transmembrane region" description="Helical" evidence="7">
    <location>
        <begin position="197"/>
        <end position="222"/>
    </location>
</feature>
<dbReference type="eggNOG" id="COG0591">
    <property type="taxonomic scope" value="Bacteria"/>
</dbReference>
<dbReference type="KEGG" id="mic:Mic7113_3323"/>
<protein>
    <submittedName>
        <fullName evidence="8">Na+/proline symporter</fullName>
    </submittedName>
</protein>
<keyword evidence="3 7" id="KW-0812">Transmembrane</keyword>
<dbReference type="EMBL" id="CP003630">
    <property type="protein sequence ID" value="AFZ19055.1"/>
    <property type="molecule type" value="Genomic_DNA"/>
</dbReference>
<evidence type="ECO:0000313" key="8">
    <source>
        <dbReference type="EMBL" id="AFZ19055.1"/>
    </source>
</evidence>
<gene>
    <name evidence="8" type="ORF">Mic7113_3323</name>
</gene>
<dbReference type="InterPro" id="IPR038377">
    <property type="entry name" value="Na/Glc_symporter_sf"/>
</dbReference>
<dbReference type="PANTHER" id="PTHR11819">
    <property type="entry name" value="SOLUTE CARRIER FAMILY 5"/>
    <property type="match status" value="1"/>
</dbReference>
<feature type="transmembrane region" description="Helical" evidence="7">
    <location>
        <begin position="76"/>
        <end position="93"/>
    </location>
</feature>
<feature type="transmembrane region" description="Helical" evidence="7">
    <location>
        <begin position="471"/>
        <end position="492"/>
    </location>
</feature>
<feature type="transmembrane region" description="Helical" evidence="7">
    <location>
        <begin position="43"/>
        <end position="64"/>
    </location>
</feature>
<evidence type="ECO:0000256" key="3">
    <source>
        <dbReference type="ARBA" id="ARBA00022692"/>
    </source>
</evidence>
<name>K9WF92_9CYAN</name>
<dbReference type="GO" id="GO:0005886">
    <property type="term" value="C:plasma membrane"/>
    <property type="evidence" value="ECO:0007669"/>
    <property type="project" value="TreeGrafter"/>
</dbReference>
<feature type="transmembrane region" description="Helical" evidence="7">
    <location>
        <begin position="563"/>
        <end position="579"/>
    </location>
</feature>